<sequence length="887" mass="98556">METYMVKEQEIREARATICKRDIITSCALLGIRSLPEENQSAILMADDDDDDSFGEFTFASNHTMDNSSFHQWGDFNFIQNTTDHNLKSPQPQPQPQSQSQTQPKWVKIKGALPLSVFGDEEEDMDDKSIMPVAGDNVNQSSFAGNSGFVFNNNNNNNNNNDKSNAHMEINDLIANLYGPRQKQLTIEAADNGNGLDSMSSFSSNTVAAASANHGSDDEGGWEFIDAFSDSKLAQHEKDNKELSEKTVFPLGSQDGFHGPIDLFAAPKNGVFAESHVTDNGFDSKPTTNVQNGFSADLKAASRSTTNELSSNSLRGSVDTDDAFGDFEAAFMDQSSKKKELSAESNYQLGSHDASQGPVDLFSLPNGLPGGSHYENNGFDFKQNPVLQNGVTSDPFFQTEWKEAKDDSDSQAPGGGVDDENFGKFETTFPEAESKLEGSEASSKNYKEPVPLSIFGIEEEPQTDSYMNLQHEFFKSSTHGKNMQNQSSNLSINDILSDLYSQAKPISSPSLGHNPDGEANLLHSTGKEYSSHAEDDDDNFDDVDNFDDGSWEFKDASSESRPESQNLSFKKRLHNCMDFYSSLKDELCLVARCHLHVLKEAQSTATVAGDELKVEALNKEMQEAFEELHQKDIISTEVHSDDHLEPVISLKQYIETLHEPDFQILESEYHISRRLSLAESDLRTAIDLINHFTTVLKILTLAPKDEPANYVSIWFKVISACSQELKHGTWIWKQSLENNLHHEILSERQGKQFIIALGEIYRVVVIVGAAVKLYKPWVLLSGADLEGIYALLEECHSLWSTSGLEEAIPVESLLESIRHIHNLDELAIANEVLNQEESRCWLSLLSPGVVPEMKMVVWNGDKYFVTLANLWANLISPDPPKLSMHVG</sequence>
<evidence type="ECO:0000313" key="1">
    <source>
        <dbReference type="EMBL" id="KAI3747387.1"/>
    </source>
</evidence>
<dbReference type="EMBL" id="CM042049">
    <property type="protein sequence ID" value="KAI3747387.1"/>
    <property type="molecule type" value="Genomic_DNA"/>
</dbReference>
<accession>A0ACB9DM69</accession>
<comment type="caution">
    <text evidence="1">The sequence shown here is derived from an EMBL/GenBank/DDBJ whole genome shotgun (WGS) entry which is preliminary data.</text>
</comment>
<evidence type="ECO:0000313" key="2">
    <source>
        <dbReference type="Proteomes" id="UP001055879"/>
    </source>
</evidence>
<reference evidence="1 2" key="2">
    <citation type="journal article" date="2022" name="Mol. Ecol. Resour.">
        <title>The genomes of chicory, endive, great burdock and yacon provide insights into Asteraceae paleo-polyploidization history and plant inulin production.</title>
        <authorList>
            <person name="Fan W."/>
            <person name="Wang S."/>
            <person name="Wang H."/>
            <person name="Wang A."/>
            <person name="Jiang F."/>
            <person name="Liu H."/>
            <person name="Zhao H."/>
            <person name="Xu D."/>
            <person name="Zhang Y."/>
        </authorList>
    </citation>
    <scope>NUCLEOTIDE SEQUENCE [LARGE SCALE GENOMIC DNA]</scope>
    <source>
        <strain evidence="2">cv. Niubang</strain>
    </source>
</reference>
<name>A0ACB9DM69_ARCLA</name>
<protein>
    <submittedName>
        <fullName evidence="1">Uncharacterized protein</fullName>
    </submittedName>
</protein>
<keyword evidence="2" id="KW-1185">Reference proteome</keyword>
<reference evidence="2" key="1">
    <citation type="journal article" date="2022" name="Mol. Ecol. Resour.">
        <title>The genomes of chicory, endive, great burdock and yacon provide insights into Asteraceae palaeo-polyploidization history and plant inulin production.</title>
        <authorList>
            <person name="Fan W."/>
            <person name="Wang S."/>
            <person name="Wang H."/>
            <person name="Wang A."/>
            <person name="Jiang F."/>
            <person name="Liu H."/>
            <person name="Zhao H."/>
            <person name="Xu D."/>
            <person name="Zhang Y."/>
        </authorList>
    </citation>
    <scope>NUCLEOTIDE SEQUENCE [LARGE SCALE GENOMIC DNA]</scope>
    <source>
        <strain evidence="2">cv. Niubang</strain>
    </source>
</reference>
<organism evidence="1 2">
    <name type="scientific">Arctium lappa</name>
    <name type="common">Greater burdock</name>
    <name type="synonym">Lappa major</name>
    <dbReference type="NCBI Taxonomy" id="4217"/>
    <lineage>
        <taxon>Eukaryota</taxon>
        <taxon>Viridiplantae</taxon>
        <taxon>Streptophyta</taxon>
        <taxon>Embryophyta</taxon>
        <taxon>Tracheophyta</taxon>
        <taxon>Spermatophyta</taxon>
        <taxon>Magnoliopsida</taxon>
        <taxon>eudicotyledons</taxon>
        <taxon>Gunneridae</taxon>
        <taxon>Pentapetalae</taxon>
        <taxon>asterids</taxon>
        <taxon>campanulids</taxon>
        <taxon>Asterales</taxon>
        <taxon>Asteraceae</taxon>
        <taxon>Carduoideae</taxon>
        <taxon>Cardueae</taxon>
        <taxon>Arctiinae</taxon>
        <taxon>Arctium</taxon>
    </lineage>
</organism>
<dbReference type="Proteomes" id="UP001055879">
    <property type="component" value="Linkage Group LG03"/>
</dbReference>
<proteinExistence type="predicted"/>
<gene>
    <name evidence="1" type="ORF">L6452_09842</name>
</gene>